<reference evidence="1" key="1">
    <citation type="journal article" date="2014" name="PLoS ONE">
        <title>Transcriptome-Based Identification of ABC Transporters in the Western Tarnished Plant Bug Lygus hesperus.</title>
        <authorList>
            <person name="Hull J.J."/>
            <person name="Chaney K."/>
            <person name="Geib S.M."/>
            <person name="Fabrick J.A."/>
            <person name="Brent C.S."/>
            <person name="Walsh D."/>
            <person name="Lavine L.C."/>
        </authorList>
    </citation>
    <scope>NUCLEOTIDE SEQUENCE</scope>
</reference>
<dbReference type="AlphaFoldDB" id="A0A0A9X0K9"/>
<sequence>ESTDGSPTLVADMAIQGVWDSERTAFFDHRIVNANAVSHCPRTWDAIADSAAREKHLKYDRAAEERRGSFTPLVCSCDGAVHREYGAFQRRVAETLARKWKK</sequence>
<name>A0A0A9X0K9_LYGHE</name>
<gene>
    <name evidence="1" type="primary">ZNF48</name>
    <name evidence="1" type="ORF">CM83_321</name>
</gene>
<protein>
    <submittedName>
        <fullName evidence="1">Zinc finger protein 48</fullName>
    </submittedName>
</protein>
<evidence type="ECO:0000313" key="1">
    <source>
        <dbReference type="EMBL" id="JAG10595.1"/>
    </source>
</evidence>
<reference evidence="1" key="2">
    <citation type="submission" date="2014-07" db="EMBL/GenBank/DDBJ databases">
        <authorList>
            <person name="Hull J."/>
        </authorList>
    </citation>
    <scope>NUCLEOTIDE SEQUENCE</scope>
</reference>
<feature type="non-terminal residue" evidence="1">
    <location>
        <position position="102"/>
    </location>
</feature>
<organism evidence="1">
    <name type="scientific">Lygus hesperus</name>
    <name type="common">Western plant bug</name>
    <dbReference type="NCBI Taxonomy" id="30085"/>
    <lineage>
        <taxon>Eukaryota</taxon>
        <taxon>Metazoa</taxon>
        <taxon>Ecdysozoa</taxon>
        <taxon>Arthropoda</taxon>
        <taxon>Hexapoda</taxon>
        <taxon>Insecta</taxon>
        <taxon>Pterygota</taxon>
        <taxon>Neoptera</taxon>
        <taxon>Paraneoptera</taxon>
        <taxon>Hemiptera</taxon>
        <taxon>Heteroptera</taxon>
        <taxon>Panheteroptera</taxon>
        <taxon>Cimicomorpha</taxon>
        <taxon>Miridae</taxon>
        <taxon>Mirini</taxon>
        <taxon>Lygus</taxon>
    </lineage>
</organism>
<proteinExistence type="predicted"/>
<accession>A0A0A9X0K9</accession>
<dbReference type="EMBL" id="GBHO01033009">
    <property type="protein sequence ID" value="JAG10595.1"/>
    <property type="molecule type" value="Transcribed_RNA"/>
</dbReference>
<feature type="non-terminal residue" evidence="1">
    <location>
        <position position="1"/>
    </location>
</feature>